<gene>
    <name evidence="2" type="ordered locus">MTES_3168</name>
</gene>
<evidence type="ECO:0000313" key="2">
    <source>
        <dbReference type="EMBL" id="BAJ76132.1"/>
    </source>
</evidence>
<reference key="2">
    <citation type="submission" date="2011-02" db="EMBL/GenBank/DDBJ databases">
        <title>Genome sequence of Microbacterium testaceum StLB037.</title>
        <authorList>
            <person name="Morohoshi T."/>
            <person name="Wang W.Z."/>
            <person name="Someya N."/>
            <person name="Ikeda T."/>
        </authorList>
    </citation>
    <scope>NUCLEOTIDE SEQUENCE</scope>
    <source>
        <strain>StLB037</strain>
    </source>
</reference>
<evidence type="ECO:0000256" key="1">
    <source>
        <dbReference type="SAM" id="Phobius"/>
    </source>
</evidence>
<dbReference type="RefSeq" id="WP_013586254.1">
    <property type="nucleotide sequence ID" value="NC_015125.1"/>
</dbReference>
<feature type="transmembrane region" description="Helical" evidence="1">
    <location>
        <begin position="56"/>
        <end position="77"/>
    </location>
</feature>
<dbReference type="InterPro" id="IPR010699">
    <property type="entry name" value="DUF1275"/>
</dbReference>
<keyword evidence="1" id="KW-0812">Transmembrane</keyword>
<proteinExistence type="predicted"/>
<feature type="transmembrane region" description="Helical" evidence="1">
    <location>
        <begin position="190"/>
        <end position="208"/>
    </location>
</feature>
<evidence type="ECO:0000313" key="3">
    <source>
        <dbReference type="Proteomes" id="UP000008975"/>
    </source>
</evidence>
<dbReference type="KEGG" id="mts:MTES_3168"/>
<protein>
    <submittedName>
        <fullName evidence="2">Predicted membrane protein</fullName>
    </submittedName>
</protein>
<dbReference type="Pfam" id="PF06912">
    <property type="entry name" value="DUF1275"/>
    <property type="match status" value="1"/>
</dbReference>
<name>E8NCQ2_MICTS</name>
<dbReference type="PANTHER" id="PTHR37314">
    <property type="entry name" value="SLR0142 PROTEIN"/>
    <property type="match status" value="1"/>
</dbReference>
<dbReference type="PANTHER" id="PTHR37314:SF4">
    <property type="entry name" value="UPF0700 TRANSMEMBRANE PROTEIN YOAK"/>
    <property type="match status" value="1"/>
</dbReference>
<keyword evidence="1" id="KW-0472">Membrane</keyword>
<feature type="transmembrane region" description="Helical" evidence="1">
    <location>
        <begin position="110"/>
        <end position="129"/>
    </location>
</feature>
<sequence>MKDVDREALALSAALAAVAGFVDAIGFLDTGGLFVSFMSGNSTQGAVGLLDGSPQVALVSAGIIAAFVIGVTAGATVSMRAARARAWVVAGSAAGVAATAALALGGGSTTWRVGVLAAAMGALNTLFLAEGRARVAITYATGTLVSLGLGLAALLTGGSRTAWRRPLLLWSSLVTGAVIGGLAHRWGSPIALGIAALALAGAAAVIALRGRGSAVSPRR</sequence>
<dbReference type="HOGENOM" id="CLU_090911_2_0_11"/>
<keyword evidence="1" id="KW-1133">Transmembrane helix</keyword>
<feature type="transmembrane region" description="Helical" evidence="1">
    <location>
        <begin position="136"/>
        <end position="155"/>
    </location>
</feature>
<dbReference type="EMBL" id="AP012052">
    <property type="protein sequence ID" value="BAJ76132.1"/>
    <property type="molecule type" value="Genomic_DNA"/>
</dbReference>
<dbReference type="Proteomes" id="UP000008975">
    <property type="component" value="Chromosome"/>
</dbReference>
<dbReference type="AlphaFoldDB" id="E8NCQ2"/>
<dbReference type="OrthoDB" id="3544269at2"/>
<reference evidence="2 3" key="1">
    <citation type="journal article" date="2011" name="J. Bacteriol.">
        <title>Genome sequence of Microbacterium testaceum StLB037, an N-acylhomoserine lactone-degrading bacterium isolated from potato leaves.</title>
        <authorList>
            <person name="Morohoshi T."/>
            <person name="Wang W.-Z."/>
            <person name="Someya N."/>
            <person name="Ikeda T."/>
        </authorList>
    </citation>
    <scope>NUCLEOTIDE SEQUENCE [LARGE SCALE GENOMIC DNA]</scope>
    <source>
        <strain evidence="2 3">StLB037</strain>
    </source>
</reference>
<feature type="transmembrane region" description="Helical" evidence="1">
    <location>
        <begin position="84"/>
        <end position="104"/>
    </location>
</feature>
<dbReference type="eggNOG" id="COG3619">
    <property type="taxonomic scope" value="Bacteria"/>
</dbReference>
<organism evidence="2 3">
    <name type="scientific">Microbacterium testaceum (strain StLB037)</name>
    <dbReference type="NCBI Taxonomy" id="979556"/>
    <lineage>
        <taxon>Bacteria</taxon>
        <taxon>Bacillati</taxon>
        <taxon>Actinomycetota</taxon>
        <taxon>Actinomycetes</taxon>
        <taxon>Micrococcales</taxon>
        <taxon>Microbacteriaceae</taxon>
        <taxon>Microbacterium</taxon>
    </lineage>
</organism>
<accession>E8NCQ2</accession>